<keyword evidence="1" id="KW-0732">Signal</keyword>
<dbReference type="Proteomes" id="UP001172083">
    <property type="component" value="Unassembled WGS sequence"/>
</dbReference>
<accession>A0ABT8LB28</accession>
<evidence type="ECO:0000313" key="3">
    <source>
        <dbReference type="Proteomes" id="UP001172083"/>
    </source>
</evidence>
<sequence length="333" mass="38601">MKTQLLIILVTLLANCSTVTSSIENDTSEKVNYGNNIVILSDLSNRILRKKSIHDTIIISSVIDKLKPLIEKSVELNIYDKFNFYSVNHVSVDRIYSDDMGLNFNIDLTTFNKNELDISNYLYGRIEQDYDSDITDIKTSINLVYDHNMGSEILGADIWHYFNDELDHTLIDTTTERYTFQNKTYATRKKNKVILLTDGYIEAGRYANDPTMFDKKNPNQSKYLSAKLLNQFRINFNNSSYQSPEEFFAVEKYGLIPLQNPLIDEIELLVLEIDDRTIVNGVTTVSPPDSKIIKLFWAKWLKDSGMKPSNFQIYERFKNERELDLVLSNFLNQ</sequence>
<protein>
    <submittedName>
        <fullName evidence="2">Uncharacterized protein</fullName>
    </submittedName>
</protein>
<dbReference type="EMBL" id="JAUJEB010000005">
    <property type="protein sequence ID" value="MDN5214964.1"/>
    <property type="molecule type" value="Genomic_DNA"/>
</dbReference>
<evidence type="ECO:0000256" key="1">
    <source>
        <dbReference type="SAM" id="SignalP"/>
    </source>
</evidence>
<feature type="signal peptide" evidence="1">
    <location>
        <begin position="1"/>
        <end position="21"/>
    </location>
</feature>
<name>A0ABT8LB28_9BACT</name>
<comment type="caution">
    <text evidence="2">The sequence shown here is derived from an EMBL/GenBank/DDBJ whole genome shotgun (WGS) entry which is preliminary data.</text>
</comment>
<feature type="chain" id="PRO_5046705777" evidence="1">
    <location>
        <begin position="22"/>
        <end position="333"/>
    </location>
</feature>
<gene>
    <name evidence="2" type="ORF">QQ020_22985</name>
</gene>
<reference evidence="2" key="1">
    <citation type="submission" date="2023-06" db="EMBL/GenBank/DDBJ databases">
        <title>Genomic of Agaribacillus aureum.</title>
        <authorList>
            <person name="Wang G."/>
        </authorList>
    </citation>
    <scope>NUCLEOTIDE SEQUENCE</scope>
    <source>
        <strain evidence="2">BMA12</strain>
    </source>
</reference>
<evidence type="ECO:0000313" key="2">
    <source>
        <dbReference type="EMBL" id="MDN5214964.1"/>
    </source>
</evidence>
<dbReference type="RefSeq" id="WP_346760302.1">
    <property type="nucleotide sequence ID" value="NZ_JAUJEB010000005.1"/>
</dbReference>
<organism evidence="2 3">
    <name type="scientific">Agaribacillus aureus</name>
    <dbReference type="NCBI Taxonomy" id="3051825"/>
    <lineage>
        <taxon>Bacteria</taxon>
        <taxon>Pseudomonadati</taxon>
        <taxon>Bacteroidota</taxon>
        <taxon>Cytophagia</taxon>
        <taxon>Cytophagales</taxon>
        <taxon>Splendidivirgaceae</taxon>
        <taxon>Agaribacillus</taxon>
    </lineage>
</organism>
<keyword evidence="3" id="KW-1185">Reference proteome</keyword>
<proteinExistence type="predicted"/>